<dbReference type="EMBL" id="CP013446">
    <property type="protein sequence ID" value="AOK22754.1"/>
    <property type="molecule type" value="Genomic_DNA"/>
</dbReference>
<dbReference type="GO" id="GO:0003700">
    <property type="term" value="F:DNA-binding transcription factor activity"/>
    <property type="evidence" value="ECO:0007669"/>
    <property type="project" value="InterPro"/>
</dbReference>
<evidence type="ECO:0000313" key="16">
    <source>
        <dbReference type="EMBL" id="KVQ01879.1"/>
    </source>
</evidence>
<comment type="subcellular location">
    <subcellularLocation>
        <location evidence="1">Cytoplasm</location>
    </subcellularLocation>
</comment>
<keyword evidence="7" id="KW-0805">Transcription regulation</keyword>
<dbReference type="Pfam" id="PF03466">
    <property type="entry name" value="LysR_substrate"/>
    <property type="match status" value="1"/>
</dbReference>
<reference evidence="13 22" key="2">
    <citation type="submission" date="2015-12" db="EMBL/GenBank/DDBJ databases">
        <title>Diversity of Burkholderia near neighbor genomes.</title>
        <authorList>
            <person name="Sahl J."/>
            <person name="Wagner D."/>
            <person name="Keim P."/>
        </authorList>
    </citation>
    <scope>NUCLEOTIDE SEQUENCE [LARGE SCALE GENOMIC DNA]</scope>
    <source>
        <strain evidence="13 22">MSMB1189WGS</strain>
    </source>
</reference>
<dbReference type="PANTHER" id="PTHR30126:SF25">
    <property type="entry name" value="HTH-TYPE TRANSCRIPTIONAL REGULATOR METR"/>
    <property type="match status" value="1"/>
</dbReference>
<evidence type="ECO:0000256" key="4">
    <source>
        <dbReference type="ARBA" id="ARBA00022490"/>
    </source>
</evidence>
<dbReference type="EMBL" id="LOZE01000082">
    <property type="protein sequence ID" value="KVM29316.1"/>
    <property type="molecule type" value="Genomic_DNA"/>
</dbReference>
<evidence type="ECO:0000313" key="19">
    <source>
        <dbReference type="Proteomes" id="UP000056453"/>
    </source>
</evidence>
<dbReference type="InterPro" id="IPR037406">
    <property type="entry name" value="MetR_PBP2"/>
</dbReference>
<dbReference type="PROSITE" id="PS50931">
    <property type="entry name" value="HTH_LYSR"/>
    <property type="match status" value="1"/>
</dbReference>
<evidence type="ECO:0000256" key="5">
    <source>
        <dbReference type="ARBA" id="ARBA00022491"/>
    </source>
</evidence>
<comment type="similarity">
    <text evidence="2">Belongs to the LysR transcriptional regulatory family.</text>
</comment>
<evidence type="ECO:0000256" key="10">
    <source>
        <dbReference type="ARBA" id="ARBA00023163"/>
    </source>
</evidence>
<reference evidence="19 20" key="1">
    <citation type="submission" date="2015-11" db="EMBL/GenBank/DDBJ databases">
        <title>Expanding the genomic diversity of Burkholderia species for the development of highly accurate diagnostics.</title>
        <authorList>
            <person name="Sahl J."/>
            <person name="Keim P."/>
            <person name="Wagner D."/>
        </authorList>
    </citation>
    <scope>NUCLEOTIDE SEQUENCE [LARGE SCALE GENOMIC DNA]</scope>
    <source>
        <strain evidence="15 20">MSMB1585WGS</strain>
        <strain evidence="16 19">MSMB1808WGS</strain>
        <strain evidence="14 21">MSMB2058</strain>
    </source>
</reference>
<evidence type="ECO:0000313" key="24">
    <source>
        <dbReference type="Proteomes" id="UP000273734"/>
    </source>
</evidence>
<dbReference type="Proteomes" id="UP000095100">
    <property type="component" value="Chromosome 1"/>
</dbReference>
<keyword evidence="4" id="KW-0963">Cytoplasm</keyword>
<dbReference type="AlphaFoldDB" id="A0A102HRX9"/>
<proteinExistence type="inferred from homology"/>
<gene>
    <name evidence="17" type="ORF">BGV66_03670</name>
    <name evidence="18" type="ORF">DF015_12175</name>
    <name evidence="14" type="ORF">WJ53_08710</name>
    <name evidence="15" type="ORF">WJ68_19570</name>
    <name evidence="16" type="ORF">WJ96_33375</name>
    <name evidence="13" type="ORF">WK67_08360</name>
</gene>
<dbReference type="EMBL" id="MEAU01000003">
    <property type="protein sequence ID" value="OJA50507.1"/>
    <property type="molecule type" value="Genomic_DNA"/>
</dbReference>
<feature type="domain" description="HTH lysR-type" evidence="12">
    <location>
        <begin position="6"/>
        <end position="63"/>
    </location>
</feature>
<dbReference type="EMBL" id="LPAD01000079">
    <property type="protein sequence ID" value="KVN81812.1"/>
    <property type="molecule type" value="Genomic_DNA"/>
</dbReference>
<accession>A0A102HRX9</accession>
<evidence type="ECO:0000313" key="18">
    <source>
        <dbReference type="EMBL" id="RQP79163.1"/>
    </source>
</evidence>
<dbReference type="EMBL" id="LPBJ01000021">
    <property type="protein sequence ID" value="KVQ01879.1"/>
    <property type="molecule type" value="Genomic_DNA"/>
</dbReference>
<dbReference type="CDD" id="cd08441">
    <property type="entry name" value="PBP2_MetR"/>
    <property type="match status" value="1"/>
</dbReference>
<dbReference type="InterPro" id="IPR036390">
    <property type="entry name" value="WH_DNA-bd_sf"/>
</dbReference>
<evidence type="ECO:0000256" key="11">
    <source>
        <dbReference type="ARBA" id="ARBA00023167"/>
    </source>
</evidence>
<dbReference type="Pfam" id="PF00126">
    <property type="entry name" value="HTH_1"/>
    <property type="match status" value="1"/>
</dbReference>
<evidence type="ECO:0000259" key="12">
    <source>
        <dbReference type="PROSITE" id="PS50931"/>
    </source>
</evidence>
<dbReference type="PRINTS" id="PR00039">
    <property type="entry name" value="HTHLYSR"/>
</dbReference>
<evidence type="ECO:0000313" key="21">
    <source>
        <dbReference type="Proteomes" id="UP000061665"/>
    </source>
</evidence>
<evidence type="ECO:0000256" key="6">
    <source>
        <dbReference type="ARBA" id="ARBA00022605"/>
    </source>
</evidence>
<dbReference type="EMBL" id="QTNY01000007">
    <property type="protein sequence ID" value="RQP79163.1"/>
    <property type="molecule type" value="Genomic_DNA"/>
</dbReference>
<keyword evidence="8" id="KW-0238">DNA-binding</keyword>
<evidence type="ECO:0000313" key="14">
    <source>
        <dbReference type="EMBL" id="KVM29316.1"/>
    </source>
</evidence>
<dbReference type="Proteomes" id="UP000273734">
    <property type="component" value="Unassembled WGS sequence"/>
</dbReference>
<evidence type="ECO:0000313" key="22">
    <source>
        <dbReference type="Proteomes" id="UP000095100"/>
    </source>
</evidence>
<dbReference type="GO" id="GO:0009086">
    <property type="term" value="P:methionine biosynthetic process"/>
    <property type="evidence" value="ECO:0007669"/>
    <property type="project" value="UniProtKB-KW"/>
</dbReference>
<keyword evidence="9" id="KW-0010">Activator</keyword>
<dbReference type="SUPFAM" id="SSF46785">
    <property type="entry name" value="Winged helix' DNA-binding domain"/>
    <property type="match status" value="1"/>
</dbReference>
<evidence type="ECO:0000256" key="7">
    <source>
        <dbReference type="ARBA" id="ARBA00023015"/>
    </source>
</evidence>
<dbReference type="Proteomes" id="UP000057910">
    <property type="component" value="Unassembled WGS sequence"/>
</dbReference>
<dbReference type="InterPro" id="IPR005119">
    <property type="entry name" value="LysR_subst-bd"/>
</dbReference>
<dbReference type="GO" id="GO:0005737">
    <property type="term" value="C:cytoplasm"/>
    <property type="evidence" value="ECO:0007669"/>
    <property type="project" value="UniProtKB-SubCell"/>
</dbReference>
<evidence type="ECO:0000256" key="3">
    <source>
        <dbReference type="ARBA" id="ARBA00019365"/>
    </source>
</evidence>
<sequence>MIRSPLEFRHLQTLVALRDTGNLSRAAQFLCLTQSALSHQLKALEAHFGLPLFVRKSAPLTFTPAGKRLLALAEQVVPAIEETERDIARLAQGTGGTLRIAVECHTCFDWLMPAMDAFRQRWPEVELDIVSGFHADPVGLLHQDRADLAIVAEADPAEAVDYHPLFRFQIVGLVGNAHPLAAKPALCADDFRAETLITYPVPDEMLDIMRQVLVPAGIAPKRRTSELTVAILQLVASRRGVAALPLWAVATYLDKHYVSARPVLRGDGTTLSGELYAATLPAFSSRPYAADFVSTMRATCAVALPEIELM</sequence>
<evidence type="ECO:0000313" key="17">
    <source>
        <dbReference type="EMBL" id="OJA50507.1"/>
    </source>
</evidence>
<evidence type="ECO:0000313" key="15">
    <source>
        <dbReference type="EMBL" id="KVN81812.1"/>
    </source>
</evidence>
<organism evidence="16 19">
    <name type="scientific">Burkholderia ubonensis</name>
    <dbReference type="NCBI Taxonomy" id="101571"/>
    <lineage>
        <taxon>Bacteria</taxon>
        <taxon>Pseudomonadati</taxon>
        <taxon>Pseudomonadota</taxon>
        <taxon>Betaproteobacteria</taxon>
        <taxon>Burkholderiales</taxon>
        <taxon>Burkholderiaceae</taxon>
        <taxon>Burkholderia</taxon>
        <taxon>Burkholderia cepacia complex</taxon>
    </lineage>
</organism>
<dbReference type="Proteomes" id="UP000056453">
    <property type="component" value="Unassembled WGS sequence"/>
</dbReference>
<keyword evidence="10" id="KW-0804">Transcription</keyword>
<dbReference type="Proteomes" id="UP000183667">
    <property type="component" value="Unassembled WGS sequence"/>
</dbReference>
<evidence type="ECO:0000256" key="2">
    <source>
        <dbReference type="ARBA" id="ARBA00009437"/>
    </source>
</evidence>
<dbReference type="RefSeq" id="WP_059491578.1">
    <property type="nucleotide sequence ID" value="NZ_CP013370.1"/>
</dbReference>
<dbReference type="Gene3D" id="1.10.10.10">
    <property type="entry name" value="Winged helix-like DNA-binding domain superfamily/Winged helix DNA-binding domain"/>
    <property type="match status" value="1"/>
</dbReference>
<evidence type="ECO:0000313" key="20">
    <source>
        <dbReference type="Proteomes" id="UP000057910"/>
    </source>
</evidence>
<evidence type="ECO:0000256" key="9">
    <source>
        <dbReference type="ARBA" id="ARBA00023159"/>
    </source>
</evidence>
<reference evidence="17" key="4">
    <citation type="submission" date="2016-08" db="EMBL/GenBank/DDBJ databases">
        <authorList>
            <person name="Price E.P."/>
            <person name="Currie B.J."/>
            <person name="Wagner D.M."/>
        </authorList>
    </citation>
    <scope>NUCLEOTIDE SEQUENCE</scope>
    <source>
        <strain evidence="17">MSMB0103</strain>
    </source>
</reference>
<evidence type="ECO:0000256" key="1">
    <source>
        <dbReference type="ARBA" id="ARBA00004496"/>
    </source>
</evidence>
<dbReference type="InterPro" id="IPR036388">
    <property type="entry name" value="WH-like_DNA-bd_sf"/>
</dbReference>
<evidence type="ECO:0000256" key="8">
    <source>
        <dbReference type="ARBA" id="ARBA00023125"/>
    </source>
</evidence>
<keyword evidence="6" id="KW-0028">Amino-acid biosynthesis</keyword>
<dbReference type="SUPFAM" id="SSF53850">
    <property type="entry name" value="Periplasmic binding protein-like II"/>
    <property type="match status" value="1"/>
</dbReference>
<evidence type="ECO:0000313" key="23">
    <source>
        <dbReference type="Proteomes" id="UP000183667"/>
    </source>
</evidence>
<keyword evidence="11" id="KW-0486">Methionine biosynthesis</keyword>
<keyword evidence="5" id="KW-0678">Repressor</keyword>
<evidence type="ECO:0000313" key="13">
    <source>
        <dbReference type="EMBL" id="AOK22754.1"/>
    </source>
</evidence>
<reference evidence="23" key="3">
    <citation type="submission" date="2016-08" db="EMBL/GenBank/DDBJ databases">
        <title>Population biology and virulence potential of Burkholderia ubonensis.</title>
        <authorList>
            <person name="Price E.P."/>
            <person name="Currie B.J."/>
            <person name="Wagner D.M."/>
        </authorList>
    </citation>
    <scope>NUCLEOTIDE SEQUENCE [LARGE SCALE GENOMIC DNA]</scope>
    <source>
        <strain evidence="23">MSMB0103</strain>
    </source>
</reference>
<name>A0A102HRX9_9BURK</name>
<reference evidence="18 24" key="5">
    <citation type="submission" date="2018-08" db="EMBL/GenBank/DDBJ databases">
        <title>Comparative analysis of Burkholderia isolates from Puerto Rico.</title>
        <authorList>
            <person name="Hall C."/>
            <person name="Sahl J."/>
            <person name="Wagner D."/>
        </authorList>
    </citation>
    <scope>NUCLEOTIDE SEQUENCE [LARGE SCALE GENOMIC DNA]</scope>
    <source>
        <strain evidence="18 24">Bp8964</strain>
    </source>
</reference>
<dbReference type="Gene3D" id="3.40.190.10">
    <property type="entry name" value="Periplasmic binding protein-like II"/>
    <property type="match status" value="2"/>
</dbReference>
<dbReference type="PANTHER" id="PTHR30126">
    <property type="entry name" value="HTH-TYPE TRANSCRIPTIONAL REGULATOR"/>
    <property type="match status" value="1"/>
</dbReference>
<keyword evidence="19" id="KW-1185">Reference proteome</keyword>
<protein>
    <recommendedName>
        <fullName evidence="3">HTH-type transcriptional regulator MetR</fullName>
    </recommendedName>
</protein>
<dbReference type="InterPro" id="IPR000847">
    <property type="entry name" value="LysR_HTH_N"/>
</dbReference>
<dbReference type="Proteomes" id="UP000061665">
    <property type="component" value="Unassembled WGS sequence"/>
</dbReference>
<dbReference type="GO" id="GO:0000976">
    <property type="term" value="F:transcription cis-regulatory region binding"/>
    <property type="evidence" value="ECO:0007669"/>
    <property type="project" value="TreeGrafter"/>
</dbReference>